<evidence type="ECO:0000313" key="2">
    <source>
        <dbReference type="EMBL" id="MTB95774.1"/>
    </source>
</evidence>
<dbReference type="EMBL" id="WLCI01000013">
    <property type="protein sequence ID" value="MTB95774.1"/>
    <property type="molecule type" value="Genomic_DNA"/>
</dbReference>
<dbReference type="Pfam" id="PF01547">
    <property type="entry name" value="SBP_bac_1"/>
    <property type="match status" value="1"/>
</dbReference>
<proteinExistence type="predicted"/>
<gene>
    <name evidence="2" type="ORF">GGQ22_11840</name>
</gene>
<name>A0A6I3JCB1_9ACTN</name>
<evidence type="ECO:0000313" key="3">
    <source>
        <dbReference type="Proteomes" id="UP000433406"/>
    </source>
</evidence>
<sequence>MDKPRTRKRCFRPTEPNDLHEVSSGLRPLLFRGKGVESVRVETSRRIASVAVTVALASLGLAACGGESGGNEPEPKGEGPGAVEQPSEPTTVTFFSWLGNSPEWKKLAAEFHEEYPNITIKFENVPAEQASQVLSTRIAGNNAPDVAYVNASDVADYASRGAAVDLVNYVERSKVVEPDDYVGAFREFVTYDDKLWGLPMGGETTGLFYRTDLFEEAGIDGPPTTWEEFEETAAALTDESANQYGFEVFAPESAYYFQPWLYQAGGNLMSPDGTEIAFDTDEALAAAEYYVDLAQYAPKDYLNSNSWDGRVAFAEGQVGMYMAGAWFAGTLTEEFPDIEGKWATAPLPEGEAGCKTTIAGDSLVMMDQTESPDAAWLWMEFLSRPDTLARTTYRTEGTLLPPLTSLLEGDEITAEKPVLKGFIDLMECGVAPTASNPKWPRIETILNDELGKAMYGDQTAEEALENTAQQAEAILARG</sequence>
<dbReference type="AlphaFoldDB" id="A0A6I3JCB1"/>
<dbReference type="Proteomes" id="UP000433406">
    <property type="component" value="Unassembled WGS sequence"/>
</dbReference>
<protein>
    <submittedName>
        <fullName evidence="2">Extracellular solute-binding protein</fullName>
    </submittedName>
</protein>
<accession>A0A6I3JCB1</accession>
<evidence type="ECO:0000256" key="1">
    <source>
        <dbReference type="SAM" id="MobiDB-lite"/>
    </source>
</evidence>
<dbReference type="SUPFAM" id="SSF53850">
    <property type="entry name" value="Periplasmic binding protein-like II"/>
    <property type="match status" value="1"/>
</dbReference>
<dbReference type="Gene3D" id="3.40.190.10">
    <property type="entry name" value="Periplasmic binding protein-like II"/>
    <property type="match status" value="2"/>
</dbReference>
<organism evidence="2 3">
    <name type="scientific">Nocardioides marmotae</name>
    <dbReference type="NCBI Taxonomy" id="2663857"/>
    <lineage>
        <taxon>Bacteria</taxon>
        <taxon>Bacillati</taxon>
        <taxon>Actinomycetota</taxon>
        <taxon>Actinomycetes</taxon>
        <taxon>Propionibacteriales</taxon>
        <taxon>Nocardioidaceae</taxon>
        <taxon>Nocardioides</taxon>
    </lineage>
</organism>
<dbReference type="PANTHER" id="PTHR43649:SF12">
    <property type="entry name" value="DIACETYLCHITOBIOSE BINDING PROTEIN DASA"/>
    <property type="match status" value="1"/>
</dbReference>
<dbReference type="PANTHER" id="PTHR43649">
    <property type="entry name" value="ARABINOSE-BINDING PROTEIN-RELATED"/>
    <property type="match status" value="1"/>
</dbReference>
<dbReference type="InterPro" id="IPR050490">
    <property type="entry name" value="Bact_solute-bd_prot1"/>
</dbReference>
<keyword evidence="3" id="KW-1185">Reference proteome</keyword>
<reference evidence="2 3" key="1">
    <citation type="submission" date="2019-10" db="EMBL/GenBank/DDBJ databases">
        <title>Nocardioides novel species isolated from the excrement of Marmot.</title>
        <authorList>
            <person name="Zhang G."/>
        </authorList>
    </citation>
    <scope>NUCLEOTIDE SEQUENCE [LARGE SCALE GENOMIC DNA]</scope>
    <source>
        <strain evidence="3">zg-579</strain>
    </source>
</reference>
<feature type="region of interest" description="Disordered" evidence="1">
    <location>
        <begin position="66"/>
        <end position="87"/>
    </location>
</feature>
<dbReference type="CDD" id="cd13585">
    <property type="entry name" value="PBP2_TMBP_like"/>
    <property type="match status" value="1"/>
</dbReference>
<dbReference type="InterPro" id="IPR006059">
    <property type="entry name" value="SBP"/>
</dbReference>
<comment type="caution">
    <text evidence="2">The sequence shown here is derived from an EMBL/GenBank/DDBJ whole genome shotgun (WGS) entry which is preliminary data.</text>
</comment>